<dbReference type="GO" id="GO:0016020">
    <property type="term" value="C:membrane"/>
    <property type="evidence" value="ECO:0007669"/>
    <property type="project" value="UniProtKB-SubCell"/>
</dbReference>
<dbReference type="PANTHER" id="PTHR46561:SF11">
    <property type="entry name" value="SERPENTINE RECEPTOR CLASS ALPHA_BETA-14"/>
    <property type="match status" value="1"/>
</dbReference>
<evidence type="ECO:0000313" key="7">
    <source>
        <dbReference type="WBParaSite" id="ACRNAN_scaffold5622.g23998.t1"/>
    </source>
</evidence>
<accession>A0A914E403</accession>
<dbReference type="InterPro" id="IPR053286">
    <property type="entry name" value="Nematode_rcpt-like_srab"/>
</dbReference>
<name>A0A914E403_9BILA</name>
<sequence>MPIMLPNYLGYYGMIYSNALMLIERIIATVRYKNYEDMNIWIGILLCLAHFVISSITTYVNFVIPYLNKTITYSNLRVVVISTYNLQILEDTNFTLIAGKTILSNVTKTIRIGFVFPEKSLNH</sequence>
<dbReference type="AlphaFoldDB" id="A0A914E403"/>
<keyword evidence="3 5" id="KW-1133">Transmembrane helix</keyword>
<dbReference type="InterPro" id="IPR019408">
    <property type="entry name" value="7TM_GPCR_serpentine_rcpt_Srab"/>
</dbReference>
<keyword evidence="2 5" id="KW-0812">Transmembrane</keyword>
<reference evidence="7" key="1">
    <citation type="submission" date="2022-11" db="UniProtKB">
        <authorList>
            <consortium name="WormBaseParasite"/>
        </authorList>
    </citation>
    <scope>IDENTIFICATION</scope>
</reference>
<dbReference type="WBParaSite" id="ACRNAN_scaffold5622.g23998.t1">
    <property type="protein sequence ID" value="ACRNAN_scaffold5622.g23998.t1"/>
    <property type="gene ID" value="ACRNAN_scaffold5622.g23998"/>
</dbReference>
<organism evidence="6 7">
    <name type="scientific">Acrobeloides nanus</name>
    <dbReference type="NCBI Taxonomy" id="290746"/>
    <lineage>
        <taxon>Eukaryota</taxon>
        <taxon>Metazoa</taxon>
        <taxon>Ecdysozoa</taxon>
        <taxon>Nematoda</taxon>
        <taxon>Chromadorea</taxon>
        <taxon>Rhabditida</taxon>
        <taxon>Tylenchina</taxon>
        <taxon>Cephalobomorpha</taxon>
        <taxon>Cephaloboidea</taxon>
        <taxon>Cephalobidae</taxon>
        <taxon>Acrobeloides</taxon>
    </lineage>
</organism>
<feature type="transmembrane region" description="Helical" evidence="5">
    <location>
        <begin position="9"/>
        <end position="28"/>
    </location>
</feature>
<evidence type="ECO:0000256" key="1">
    <source>
        <dbReference type="ARBA" id="ARBA00004141"/>
    </source>
</evidence>
<keyword evidence="4 5" id="KW-0472">Membrane</keyword>
<proteinExistence type="predicted"/>
<comment type="subcellular location">
    <subcellularLocation>
        <location evidence="1">Membrane</location>
        <topology evidence="1">Multi-pass membrane protein</topology>
    </subcellularLocation>
</comment>
<evidence type="ECO:0000256" key="3">
    <source>
        <dbReference type="ARBA" id="ARBA00022989"/>
    </source>
</evidence>
<dbReference type="Proteomes" id="UP000887540">
    <property type="component" value="Unplaced"/>
</dbReference>
<dbReference type="Pfam" id="PF10292">
    <property type="entry name" value="7TM_GPCR_Srab"/>
    <property type="match status" value="1"/>
</dbReference>
<evidence type="ECO:0000256" key="5">
    <source>
        <dbReference type="SAM" id="Phobius"/>
    </source>
</evidence>
<evidence type="ECO:0000313" key="6">
    <source>
        <dbReference type="Proteomes" id="UP000887540"/>
    </source>
</evidence>
<evidence type="ECO:0000256" key="4">
    <source>
        <dbReference type="ARBA" id="ARBA00023136"/>
    </source>
</evidence>
<keyword evidence="6" id="KW-1185">Reference proteome</keyword>
<feature type="transmembrane region" description="Helical" evidence="5">
    <location>
        <begin position="40"/>
        <end position="67"/>
    </location>
</feature>
<protein>
    <submittedName>
        <fullName evidence="7">Serpentine receptor class gamma</fullName>
    </submittedName>
</protein>
<evidence type="ECO:0000256" key="2">
    <source>
        <dbReference type="ARBA" id="ARBA00022692"/>
    </source>
</evidence>
<dbReference type="PANTHER" id="PTHR46561">
    <property type="entry name" value="SERPENTINE RECEPTOR, CLASS AB (CLASS A-LIKE)-RELATED"/>
    <property type="match status" value="1"/>
</dbReference>